<dbReference type="AlphaFoldDB" id="W2J6T5"/>
<dbReference type="Proteomes" id="UP000053864">
    <property type="component" value="Unassembled WGS sequence"/>
</dbReference>
<protein>
    <submittedName>
        <fullName evidence="2">Uncharacterized protein</fullName>
    </submittedName>
</protein>
<dbReference type="EMBL" id="KI672651">
    <property type="protein sequence ID" value="ETL41462.1"/>
    <property type="molecule type" value="Genomic_DNA"/>
</dbReference>
<feature type="compositionally biased region" description="Basic and acidic residues" evidence="1">
    <location>
        <begin position="676"/>
        <end position="699"/>
    </location>
</feature>
<evidence type="ECO:0000313" key="3">
    <source>
        <dbReference type="Proteomes" id="UP000053864"/>
    </source>
</evidence>
<proteinExistence type="predicted"/>
<dbReference type="VEuPathDB" id="FungiDB:PPTG_10805"/>
<feature type="region of interest" description="Disordered" evidence="1">
    <location>
        <begin position="676"/>
        <end position="704"/>
    </location>
</feature>
<dbReference type="PROSITE" id="PS50096">
    <property type="entry name" value="IQ"/>
    <property type="match status" value="1"/>
</dbReference>
<reference evidence="2 3" key="1">
    <citation type="submission" date="2013-11" db="EMBL/GenBank/DDBJ databases">
        <title>The Genome Sequence of Phytophthora parasitica CJ05E6.</title>
        <authorList>
            <consortium name="The Broad Institute Genomics Platform"/>
            <person name="Russ C."/>
            <person name="Tyler B."/>
            <person name="Panabieres F."/>
            <person name="Shan W."/>
            <person name="Tripathy S."/>
            <person name="Grunwald N."/>
            <person name="Machado M."/>
            <person name="Johnson C.S."/>
            <person name="Arredondo F."/>
            <person name="Hong C."/>
            <person name="Coffey M."/>
            <person name="Young S.K."/>
            <person name="Zeng Q."/>
            <person name="Gargeya S."/>
            <person name="Fitzgerald M."/>
            <person name="Abouelleil A."/>
            <person name="Alvarado L."/>
            <person name="Chapman S.B."/>
            <person name="Gainer-Dewar J."/>
            <person name="Goldberg J."/>
            <person name="Griggs A."/>
            <person name="Gujja S."/>
            <person name="Hansen M."/>
            <person name="Howarth C."/>
            <person name="Imamovic A."/>
            <person name="Ireland A."/>
            <person name="Larimer J."/>
            <person name="McCowan C."/>
            <person name="Murphy C."/>
            <person name="Pearson M."/>
            <person name="Poon T.W."/>
            <person name="Priest M."/>
            <person name="Roberts A."/>
            <person name="Saif S."/>
            <person name="Shea T."/>
            <person name="Sykes S."/>
            <person name="Wortman J."/>
            <person name="Nusbaum C."/>
            <person name="Birren B."/>
        </authorList>
    </citation>
    <scope>NUCLEOTIDE SEQUENCE [LARGE SCALE GENOMIC DNA]</scope>
    <source>
        <strain evidence="2 3">CJ05E6</strain>
    </source>
</reference>
<evidence type="ECO:0000256" key="1">
    <source>
        <dbReference type="SAM" id="MobiDB-lite"/>
    </source>
</evidence>
<name>W2J6T5_PHYNI</name>
<evidence type="ECO:0000313" key="2">
    <source>
        <dbReference type="EMBL" id="ETL41462.1"/>
    </source>
</evidence>
<organism evidence="2 3">
    <name type="scientific">Phytophthora nicotianae</name>
    <name type="common">Potato buckeye rot agent</name>
    <name type="synonym">Phytophthora parasitica</name>
    <dbReference type="NCBI Taxonomy" id="4792"/>
    <lineage>
        <taxon>Eukaryota</taxon>
        <taxon>Sar</taxon>
        <taxon>Stramenopiles</taxon>
        <taxon>Oomycota</taxon>
        <taxon>Peronosporomycetes</taxon>
        <taxon>Peronosporales</taxon>
        <taxon>Peronosporaceae</taxon>
        <taxon>Phytophthora</taxon>
    </lineage>
</organism>
<sequence>MMLWKGDGSVTVYFESVDKYDVSVVIKSGGDKLKEVKVPANGNVTWTSTVEELGDKTLYLDRWRPGLFGLPGTGGGSLLMWIPRSSEGGQLILHARLNKNTKPCALVGVTLDGRTRASKRSLEPRRCLKSAEYFADLDFDRVVLRDDCVFRMRKPDWNLAEKTPLYNQLHQMRLAMVETRAISLATIDGQKRLRIKIANDLRKAEDAIKKLEPGKQATPVRKMTKKRSCVDSDAFDSYSTQLIAAETLLPDLQMRLEKANAIISLEQQNIKASAILIQRVYRGLRDRMSLKRIKIRRSLTDRVGALVDKFIVSGDFWGFILEIDADYRRFMHKIAEEEEDAATFLSNVIRQRKHDEDQMMQDWFTASALQNPLVSGIDQVKKTYTNEEGISSGSSVSQAMLQSPLVEDLMALSPNKKKDDIFPPDFPPKIIRQAMAKGFAVNEVIAVIRGLQAQRKDIEDGNLVVATLQERSPLMTNPWTSERVLRASRSSEKPRVHPIPVTKPICKHLKKVVGKRQANLFISANLLESIPGGMNAPVARLLLVAGLRCYDPGNRGEKGGFKLCGGGNSELFQSYLNTESPLVKIRTEQQTMEAVKPFLNILLENRCYTAYDILYNVRGVGELISWNIPRPLAKSIYCVIQAIQAQSSHVSRRNIVREVRVSADFERFLKTGGRKREELPSLDPKTAKKDLKSPEKTDQNAEAEASSALMQVQSRLESDVLGLPLQNISISACELLFKAAFLTDTEDPATTSTYHNFLHLLLEFQVSGDTEAMRQLIAARVVRAKAIADDHTSIFQLFGVATASDLVTNDLLQVLPENFTAT</sequence>
<gene>
    <name evidence="2" type="ORF">L916_07580</name>
</gene>
<accession>W2J6T5</accession>